<accession>A0AAD8E857</accession>
<dbReference type="Proteomes" id="UP001233999">
    <property type="component" value="Unassembled WGS sequence"/>
</dbReference>
<reference evidence="2" key="2">
    <citation type="submission" date="2023-05" db="EMBL/GenBank/DDBJ databases">
        <authorList>
            <person name="Fouks B."/>
        </authorList>
    </citation>
    <scope>NUCLEOTIDE SEQUENCE</scope>
    <source>
        <strain evidence="2">Stay&amp;Tobe</strain>
        <tissue evidence="2">Testes</tissue>
    </source>
</reference>
<gene>
    <name evidence="2" type="ORF">L9F63_004051</name>
</gene>
<keyword evidence="3" id="KW-1185">Reference proteome</keyword>
<name>A0AAD8E857_DIPPU</name>
<feature type="non-terminal residue" evidence="2">
    <location>
        <position position="1"/>
    </location>
</feature>
<feature type="compositionally biased region" description="Polar residues" evidence="1">
    <location>
        <begin position="98"/>
        <end position="109"/>
    </location>
</feature>
<evidence type="ECO:0000313" key="3">
    <source>
        <dbReference type="Proteomes" id="UP001233999"/>
    </source>
</evidence>
<sequence length="109" mass="12829">TFSPDINYALCFSYRKFSLTLNPSEWMDLNGREYSDAGRSSPTYLWDSLKNSENRLYLTTKRNIYTKKRVFRRRCGLKRSTCYKPEDRGRHREPGVDSASNLNDTDSLE</sequence>
<evidence type="ECO:0000313" key="2">
    <source>
        <dbReference type="EMBL" id="KAJ9580289.1"/>
    </source>
</evidence>
<organism evidence="2 3">
    <name type="scientific">Diploptera punctata</name>
    <name type="common">Pacific beetle cockroach</name>
    <dbReference type="NCBI Taxonomy" id="6984"/>
    <lineage>
        <taxon>Eukaryota</taxon>
        <taxon>Metazoa</taxon>
        <taxon>Ecdysozoa</taxon>
        <taxon>Arthropoda</taxon>
        <taxon>Hexapoda</taxon>
        <taxon>Insecta</taxon>
        <taxon>Pterygota</taxon>
        <taxon>Neoptera</taxon>
        <taxon>Polyneoptera</taxon>
        <taxon>Dictyoptera</taxon>
        <taxon>Blattodea</taxon>
        <taxon>Blaberoidea</taxon>
        <taxon>Blaberidae</taxon>
        <taxon>Diplopterinae</taxon>
        <taxon>Diploptera</taxon>
    </lineage>
</organism>
<feature type="compositionally biased region" description="Basic and acidic residues" evidence="1">
    <location>
        <begin position="84"/>
        <end position="95"/>
    </location>
</feature>
<dbReference type="EMBL" id="JASPKZ010008350">
    <property type="protein sequence ID" value="KAJ9580289.1"/>
    <property type="molecule type" value="Genomic_DNA"/>
</dbReference>
<comment type="caution">
    <text evidence="2">The sequence shown here is derived from an EMBL/GenBank/DDBJ whole genome shotgun (WGS) entry which is preliminary data.</text>
</comment>
<proteinExistence type="predicted"/>
<reference evidence="2" key="1">
    <citation type="journal article" date="2023" name="IScience">
        <title>Live-bearing cockroach genome reveals convergent evolutionary mechanisms linked to viviparity in insects and beyond.</title>
        <authorList>
            <person name="Fouks B."/>
            <person name="Harrison M.C."/>
            <person name="Mikhailova A.A."/>
            <person name="Marchal E."/>
            <person name="English S."/>
            <person name="Carruthers M."/>
            <person name="Jennings E.C."/>
            <person name="Chiamaka E.L."/>
            <person name="Frigard R.A."/>
            <person name="Pippel M."/>
            <person name="Attardo G.M."/>
            <person name="Benoit J.B."/>
            <person name="Bornberg-Bauer E."/>
            <person name="Tobe S.S."/>
        </authorList>
    </citation>
    <scope>NUCLEOTIDE SEQUENCE</scope>
    <source>
        <tissue evidence="2">Testes</tissue>
    </source>
</reference>
<evidence type="ECO:0000256" key="1">
    <source>
        <dbReference type="SAM" id="MobiDB-lite"/>
    </source>
</evidence>
<protein>
    <submittedName>
        <fullName evidence="2">Uncharacterized protein</fullName>
    </submittedName>
</protein>
<dbReference type="AlphaFoldDB" id="A0AAD8E857"/>
<feature type="non-terminal residue" evidence="2">
    <location>
        <position position="109"/>
    </location>
</feature>
<feature type="region of interest" description="Disordered" evidence="1">
    <location>
        <begin position="82"/>
        <end position="109"/>
    </location>
</feature>